<gene>
    <name evidence="3" type="ORF">LA20249_09130</name>
</gene>
<evidence type="ECO:0000256" key="1">
    <source>
        <dbReference type="ARBA" id="ARBA00009981"/>
    </source>
</evidence>
<comment type="similarity">
    <text evidence="1">Belongs to the phD/YefM antitoxin family.</text>
</comment>
<dbReference type="AlphaFoldDB" id="A0A2K9HMF3"/>
<dbReference type="OrthoDB" id="9795585at2"/>
<dbReference type="SUPFAM" id="SSF143120">
    <property type="entry name" value="YefM-like"/>
    <property type="match status" value="1"/>
</dbReference>
<accession>A0A2K9HMF3</accession>
<dbReference type="InterPro" id="IPR036165">
    <property type="entry name" value="YefM-like_sf"/>
</dbReference>
<keyword evidence="4" id="KW-1185">Reference proteome</keyword>
<feature type="region of interest" description="Disordered" evidence="2">
    <location>
        <begin position="62"/>
        <end position="81"/>
    </location>
</feature>
<evidence type="ECO:0000313" key="4">
    <source>
        <dbReference type="Proteomes" id="UP000234653"/>
    </source>
</evidence>
<evidence type="ECO:0000256" key="2">
    <source>
        <dbReference type="SAM" id="MobiDB-lite"/>
    </source>
</evidence>
<reference evidence="3 4" key="1">
    <citation type="submission" date="2016-12" db="EMBL/GenBank/DDBJ databases">
        <title>The whole genome sequencing and assembly of Lactobacillus alimentarius DSM 20249T strain.</title>
        <authorList>
            <person name="Lee Y.-J."/>
            <person name="Yi H."/>
            <person name="Bahn Y.-S."/>
            <person name="Kim J.F."/>
            <person name="Lee D.-W."/>
        </authorList>
    </citation>
    <scope>NUCLEOTIDE SEQUENCE [LARGE SCALE GENOMIC DNA]</scope>
    <source>
        <strain evidence="3 4">DSM 20249</strain>
    </source>
</reference>
<protein>
    <recommendedName>
        <fullName evidence="5">Antitoxin</fullName>
    </recommendedName>
</protein>
<dbReference type="Proteomes" id="UP000234653">
    <property type="component" value="Chromosome"/>
</dbReference>
<evidence type="ECO:0000313" key="3">
    <source>
        <dbReference type="EMBL" id="AUI72335.1"/>
    </source>
</evidence>
<evidence type="ECO:0008006" key="5">
    <source>
        <dbReference type="Google" id="ProtNLM"/>
    </source>
</evidence>
<proteinExistence type="inferred from homology"/>
<dbReference type="RefSeq" id="WP_057738541.1">
    <property type="nucleotide sequence ID" value="NZ_AZDQ01000019.1"/>
</dbReference>
<name>A0A2K9HMF3_9LACO</name>
<organism evidence="3 4">
    <name type="scientific">Companilactobacillus alimentarius DSM 20249</name>
    <dbReference type="NCBI Taxonomy" id="1423720"/>
    <lineage>
        <taxon>Bacteria</taxon>
        <taxon>Bacillati</taxon>
        <taxon>Bacillota</taxon>
        <taxon>Bacilli</taxon>
        <taxon>Lactobacillales</taxon>
        <taxon>Lactobacillaceae</taxon>
        <taxon>Companilactobacillus</taxon>
    </lineage>
</organism>
<dbReference type="EMBL" id="CP018867">
    <property type="protein sequence ID" value="AUI72335.1"/>
    <property type="molecule type" value="Genomic_DNA"/>
</dbReference>
<sequence>MSEIKSLSALRNYTKVFDELKPGQPVIFTKNGNEVGTLVNSEDWNKLQTEIRLLKDLSREDSQFSGSTLSEFRKRHNRNHV</sequence>
<dbReference type="KEGG" id="lali:LA20249_09130"/>